<dbReference type="InterPro" id="IPR001763">
    <property type="entry name" value="Rhodanese-like_dom"/>
</dbReference>
<name>A0A2S5B8R0_9BASI</name>
<dbReference type="InterPro" id="IPR000242">
    <property type="entry name" value="PTP_cat"/>
</dbReference>
<dbReference type="InterPro" id="IPR003595">
    <property type="entry name" value="Tyr_Pase_cat"/>
</dbReference>
<organism evidence="7 8">
    <name type="scientific">Rhodotorula taiwanensis</name>
    <dbReference type="NCBI Taxonomy" id="741276"/>
    <lineage>
        <taxon>Eukaryota</taxon>
        <taxon>Fungi</taxon>
        <taxon>Dikarya</taxon>
        <taxon>Basidiomycota</taxon>
        <taxon>Pucciniomycotina</taxon>
        <taxon>Microbotryomycetes</taxon>
        <taxon>Sporidiobolales</taxon>
        <taxon>Sporidiobolaceae</taxon>
        <taxon>Rhodotorula</taxon>
    </lineage>
</organism>
<feature type="compositionally biased region" description="Polar residues" evidence="3">
    <location>
        <begin position="440"/>
        <end position="461"/>
    </location>
</feature>
<evidence type="ECO:0000256" key="1">
    <source>
        <dbReference type="ARBA" id="ARBA00009649"/>
    </source>
</evidence>
<evidence type="ECO:0000259" key="6">
    <source>
        <dbReference type="PROSITE" id="PS50206"/>
    </source>
</evidence>
<feature type="compositionally biased region" description="Polar residues" evidence="3">
    <location>
        <begin position="499"/>
        <end position="508"/>
    </location>
</feature>
<dbReference type="SUPFAM" id="SSF52821">
    <property type="entry name" value="Rhodanese/Cell cycle control phosphatase"/>
    <property type="match status" value="1"/>
</dbReference>
<dbReference type="InterPro" id="IPR000387">
    <property type="entry name" value="Tyr_Pase_dom"/>
</dbReference>
<dbReference type="Gene3D" id="3.40.250.10">
    <property type="entry name" value="Rhodanese-like domain"/>
    <property type="match status" value="1"/>
</dbReference>
<dbReference type="PANTHER" id="PTHR19134:SF561">
    <property type="entry name" value="PROTEIN TYROSINE PHOSPHATASE 36E, ISOFORM A"/>
    <property type="match status" value="1"/>
</dbReference>
<dbReference type="GO" id="GO:0004725">
    <property type="term" value="F:protein tyrosine phosphatase activity"/>
    <property type="evidence" value="ECO:0007669"/>
    <property type="project" value="UniProtKB-EC"/>
</dbReference>
<feature type="domain" description="Rhodanese" evidence="6">
    <location>
        <begin position="231"/>
        <end position="346"/>
    </location>
</feature>
<dbReference type="InterPro" id="IPR050348">
    <property type="entry name" value="Protein-Tyr_Phosphatase"/>
</dbReference>
<protein>
    <recommendedName>
        <fullName evidence="2">protein-tyrosine-phosphatase</fullName>
        <ecNumber evidence="2">3.1.3.48</ecNumber>
    </recommendedName>
</protein>
<evidence type="ECO:0000259" key="4">
    <source>
        <dbReference type="PROSITE" id="PS50055"/>
    </source>
</evidence>
<keyword evidence="8" id="KW-1185">Reference proteome</keyword>
<reference evidence="7 8" key="1">
    <citation type="journal article" date="2018" name="Front. Microbiol.">
        <title>Prospects for Fungal Bioremediation of Acidic Radioactive Waste Sites: Characterization and Genome Sequence of Rhodotorula taiwanensis MD1149.</title>
        <authorList>
            <person name="Tkavc R."/>
            <person name="Matrosova V.Y."/>
            <person name="Grichenko O.E."/>
            <person name="Gostincar C."/>
            <person name="Volpe R.P."/>
            <person name="Klimenkova P."/>
            <person name="Gaidamakova E.K."/>
            <person name="Zhou C.E."/>
            <person name="Stewart B.J."/>
            <person name="Lyman M.G."/>
            <person name="Malfatti S.A."/>
            <person name="Rubinfeld B."/>
            <person name="Courtot M."/>
            <person name="Singh J."/>
            <person name="Dalgard C.L."/>
            <person name="Hamilton T."/>
            <person name="Frey K.G."/>
            <person name="Gunde-Cimerman N."/>
            <person name="Dugan L."/>
            <person name="Daly M.J."/>
        </authorList>
    </citation>
    <scope>NUCLEOTIDE SEQUENCE [LARGE SCALE GENOMIC DNA]</scope>
    <source>
        <strain evidence="7 8">MD1149</strain>
    </source>
</reference>
<sequence>MHHRPRLSPKSPGEMNRADYFHSANSSATGRAGAIKSASSTTTTAAAATLPQSTTPVKHQSRQQQHRPIGNAAAAVGATAEPVPFSSPSSNAFTANFDSLMRDSTAGHAPQTPLHAPASSPFFHGSGASGNAPLGSIRGESAMRPPSGGNGATAMQGVEQPQATGATTTAAPAFASQPSFKLPAMPTSRRAHPSGSIPVQSTRFTAVSPRELVSSILSASDSSSASSSASSAADLLILDIRTHTAFLDGRLTGSINVSVPSIQLRRPAFGVDRVQESLTLSEQARFARWPSCSRIVVLDQESSALVEGTGPASLLAKFEKAGFKGDLSWVKGGWSAIRNGVETLVDTEADLARLIETGERIDDVEQLEDTSDNASAAPPSLQGLNGGHPSPPKQLLHFANDANGIDSAPESPGLTGLPGSKKHARHAGPGSSGSESPAAQETTAASFSRANRPTFGSSTSGGVRPVLNGRDLPASAFQLASTTAYRKVGDAGKPAQASGPGTFSSRNQTSGASGAGGTGLGGKRHKPTFDHTSLMSSHASAFSRSRGASLGSSEAAPATGQNGGGQAGDEASAGGQSTASAPSAVSRSANAQMRASANPFFDNIRQNTEALSLERSLANLNPVNLPPVPSNYLAALPPYLRSLVSLSPMSRADRLARQFYELEAAEKERLEGTFRWHSRYPGGRQEAIQEWKEAAQERERTEGDSREVRGEIGEEKKQVEEEAERWERFGISAGVELGNLNRFRNIFPYEHTRVHLKEHSPHATDYVNASHLALRTSSKRFIASQGPLPATFRDFWQMCDQEHVGVIVMLTNLQEGGRDKCGRYWVETHEGEWDVHVEGDSAHEAEARSAFVPATPAARPDPLAGGGFFSAFDAAKTAPPVKEAISTDTTIRRTITVQRRRGGGGPTRPRKIRHIQYRAWPDFDIPADPTDVVSLVDEVNAAQREYMREVGWDLDEHDGQEPPILAHCSAGVGRTGVFIMVSSLLEKFRSDLARERAGEATTKMDIDGEEQRRPPSRPVLEERVSDGVASSLAAGLSDSSLDERKRATETLMGEQPKLPSAEGPALKQDEPAFAGVNELREQRMSMVANYRQYVCVLECVLEGALRSLRADRTV</sequence>
<dbReference type="InterPro" id="IPR036873">
    <property type="entry name" value="Rhodanese-like_dom_sf"/>
</dbReference>
<dbReference type="Pfam" id="PF00102">
    <property type="entry name" value="Y_phosphatase"/>
    <property type="match status" value="2"/>
</dbReference>
<feature type="compositionally biased region" description="Polar residues" evidence="3">
    <location>
        <begin position="574"/>
        <end position="591"/>
    </location>
</feature>
<dbReference type="STRING" id="741276.A0A2S5B8R0"/>
<dbReference type="SMART" id="SM00404">
    <property type="entry name" value="PTPc_motif"/>
    <property type="match status" value="1"/>
</dbReference>
<evidence type="ECO:0000256" key="3">
    <source>
        <dbReference type="SAM" id="MobiDB-lite"/>
    </source>
</evidence>
<dbReference type="PROSITE" id="PS50055">
    <property type="entry name" value="TYR_PHOSPHATASE_PTP"/>
    <property type="match status" value="1"/>
</dbReference>
<dbReference type="Gene3D" id="3.90.190.10">
    <property type="entry name" value="Protein tyrosine phosphatase superfamily"/>
    <property type="match status" value="1"/>
</dbReference>
<dbReference type="SMART" id="SM00194">
    <property type="entry name" value="PTPc"/>
    <property type="match status" value="1"/>
</dbReference>
<dbReference type="EC" id="3.1.3.48" evidence="2"/>
<evidence type="ECO:0000313" key="7">
    <source>
        <dbReference type="EMBL" id="POY73162.1"/>
    </source>
</evidence>
<feature type="compositionally biased region" description="Low complexity" evidence="3">
    <location>
        <begin position="427"/>
        <end position="439"/>
    </location>
</feature>
<dbReference type="Pfam" id="PF00581">
    <property type="entry name" value="Rhodanese"/>
    <property type="match status" value="1"/>
</dbReference>
<feature type="region of interest" description="Disordered" evidence="3">
    <location>
        <begin position="1"/>
        <end position="70"/>
    </location>
</feature>
<dbReference type="SUPFAM" id="SSF52799">
    <property type="entry name" value="(Phosphotyrosine protein) phosphatases II"/>
    <property type="match status" value="1"/>
</dbReference>
<feature type="compositionally biased region" description="Basic and acidic residues" evidence="3">
    <location>
        <begin position="996"/>
        <end position="1025"/>
    </location>
</feature>
<feature type="region of interest" description="Disordered" evidence="3">
    <location>
        <begin position="996"/>
        <end position="1042"/>
    </location>
</feature>
<dbReference type="PRINTS" id="PR00700">
    <property type="entry name" value="PRTYPHPHTASE"/>
</dbReference>
<proteinExistence type="inferred from homology"/>
<feature type="compositionally biased region" description="Low complexity" evidence="3">
    <location>
        <begin position="32"/>
        <end position="55"/>
    </location>
</feature>
<dbReference type="EMBL" id="PJQD01000039">
    <property type="protein sequence ID" value="POY73162.1"/>
    <property type="molecule type" value="Genomic_DNA"/>
</dbReference>
<feature type="region of interest" description="Disordered" evidence="3">
    <location>
        <begin position="362"/>
        <end position="467"/>
    </location>
</feature>
<dbReference type="PROSITE" id="PS50056">
    <property type="entry name" value="TYR_PHOSPHATASE_2"/>
    <property type="match status" value="1"/>
</dbReference>
<gene>
    <name evidence="7" type="ORF">BMF94_3792</name>
</gene>
<evidence type="ECO:0000313" key="8">
    <source>
        <dbReference type="Proteomes" id="UP000237144"/>
    </source>
</evidence>
<feature type="compositionally biased region" description="Polar residues" evidence="3">
    <location>
        <begin position="530"/>
        <end position="543"/>
    </location>
</feature>
<evidence type="ECO:0000259" key="5">
    <source>
        <dbReference type="PROSITE" id="PS50056"/>
    </source>
</evidence>
<dbReference type="OrthoDB" id="6058203at2759"/>
<dbReference type="InterPro" id="IPR029021">
    <property type="entry name" value="Prot-tyrosine_phosphatase-like"/>
</dbReference>
<evidence type="ECO:0000256" key="2">
    <source>
        <dbReference type="ARBA" id="ARBA00013064"/>
    </source>
</evidence>
<comment type="similarity">
    <text evidence="1">Belongs to the protein-tyrosine phosphatase family. Non-receptor class subfamily.</text>
</comment>
<feature type="domain" description="Tyrosine specific protein phosphatases" evidence="5">
    <location>
        <begin position="933"/>
        <end position="986"/>
    </location>
</feature>
<feature type="domain" description="Tyrosine-protein phosphatase" evidence="4">
    <location>
        <begin position="741"/>
        <end position="1103"/>
    </location>
</feature>
<dbReference type="PANTHER" id="PTHR19134">
    <property type="entry name" value="RECEPTOR-TYPE TYROSINE-PROTEIN PHOSPHATASE"/>
    <property type="match status" value="1"/>
</dbReference>
<feature type="region of interest" description="Disordered" evidence="3">
    <location>
        <begin position="1050"/>
        <end position="1069"/>
    </location>
</feature>
<dbReference type="AlphaFoldDB" id="A0A2S5B8R0"/>
<accession>A0A2S5B8R0</accession>
<feature type="compositionally biased region" description="Low complexity" evidence="3">
    <location>
        <begin position="1026"/>
        <end position="1039"/>
    </location>
</feature>
<feature type="region of interest" description="Disordered" evidence="3">
    <location>
        <begin position="490"/>
        <end position="591"/>
    </location>
</feature>
<comment type="caution">
    <text evidence="7">The sequence shown here is derived from an EMBL/GenBank/DDBJ whole genome shotgun (WGS) entry which is preliminary data.</text>
</comment>
<dbReference type="Proteomes" id="UP000237144">
    <property type="component" value="Unassembled WGS sequence"/>
</dbReference>
<dbReference type="PROSITE" id="PS50206">
    <property type="entry name" value="RHODANESE_3"/>
    <property type="match status" value="1"/>
</dbReference>
<feature type="region of interest" description="Disordered" evidence="3">
    <location>
        <begin position="103"/>
        <end position="155"/>
    </location>
</feature>